<gene>
    <name evidence="8" type="ORF">Ae201684_003671</name>
</gene>
<dbReference type="SMART" id="SM00702">
    <property type="entry name" value="P4Hc"/>
    <property type="match status" value="1"/>
</dbReference>
<evidence type="ECO:0000313" key="8">
    <source>
        <dbReference type="EMBL" id="KAF0741102.1"/>
    </source>
</evidence>
<protein>
    <recommendedName>
        <fullName evidence="7">Prolyl 4-hydroxylase alpha subunit domain-containing protein</fullName>
    </recommendedName>
</protein>
<keyword evidence="2" id="KW-0479">Metal-binding</keyword>
<evidence type="ECO:0000256" key="6">
    <source>
        <dbReference type="SAM" id="Phobius"/>
    </source>
</evidence>
<sequence length="679" mass="76412">MAGKKASIQATTTTNKPQSHLRYICSSLVVLLAAFYIARSADVASITRLNIFELYGQSILNQLSSNGSSNTPDFEPISVLEPRPCVLTFSAIGPLQHVRTAVGTTLKDQDRVFLLLNGKDHGLYFPWPFRNLSAPSDCLYALGQAAGQALGVDPDLLANGVRLFNQAGRPITTAQELESAQRITHVLVDFQTWVWPGIEVGFERQVNGVIMKTLSLSPLVFSVSNFFTESEAEEIINQGAPLLRRSKINKSHQIVESAIRTSNSAVLNESALTRSIQSRGAALARLPSLSFASRLELLRYEPGEYYRHHLDPLNSASLVPEEYYALTYEDYVRWIQWAAAKCDELNVSLPVEFHQGKLWYPNISNPEFEAALLSEFIQLESSTNFFTTRSDVPWLQWIRRQLAKQNPNTMRRLLAKKGSAFLPKIIDAWNAKVERHEFLAYAAQKDVPVHGIAHFYRWIRWLKNQISKSDDLVVPPIAQRTGELYPKFSMSFQIKMAKLVADSIPEERIQAMLGDAGFATWTTQMEPGERATSKALLHALNASVNFIQLVIEAWEINVQAGPMLQYKLPKYVKNWRPNRFVTLLLYLNDVDEGGETVFTYATDQAVSKMERTEMEECKHGLALPPRKLAALLFYVQTPEEEIDWMARHGGCPPTRGVKWTGVSFMMNADAGEVRSLHGF</sequence>
<organism evidence="8 9">
    <name type="scientific">Aphanomyces euteiches</name>
    <dbReference type="NCBI Taxonomy" id="100861"/>
    <lineage>
        <taxon>Eukaryota</taxon>
        <taxon>Sar</taxon>
        <taxon>Stramenopiles</taxon>
        <taxon>Oomycota</taxon>
        <taxon>Saprolegniomycetes</taxon>
        <taxon>Saprolegniales</taxon>
        <taxon>Verrucalvaceae</taxon>
        <taxon>Aphanomyces</taxon>
    </lineage>
</organism>
<keyword evidence="3" id="KW-0223">Dioxygenase</keyword>
<dbReference type="GO" id="GO:0005783">
    <property type="term" value="C:endoplasmic reticulum"/>
    <property type="evidence" value="ECO:0007669"/>
    <property type="project" value="TreeGrafter"/>
</dbReference>
<dbReference type="AlphaFoldDB" id="A0A6G0XL89"/>
<evidence type="ECO:0000259" key="7">
    <source>
        <dbReference type="SMART" id="SM00702"/>
    </source>
</evidence>
<dbReference type="Proteomes" id="UP000481153">
    <property type="component" value="Unassembled WGS sequence"/>
</dbReference>
<name>A0A6G0XL89_9STRA</name>
<accession>A0A6G0XL89</accession>
<keyword evidence="6" id="KW-0812">Transmembrane</keyword>
<dbReference type="GO" id="GO:0004656">
    <property type="term" value="F:procollagen-proline 4-dioxygenase activity"/>
    <property type="evidence" value="ECO:0007669"/>
    <property type="project" value="TreeGrafter"/>
</dbReference>
<dbReference type="EMBL" id="VJMJ01000041">
    <property type="protein sequence ID" value="KAF0741102.1"/>
    <property type="molecule type" value="Genomic_DNA"/>
</dbReference>
<keyword evidence="6" id="KW-0472">Membrane</keyword>
<reference evidence="8 9" key="1">
    <citation type="submission" date="2019-07" db="EMBL/GenBank/DDBJ databases">
        <title>Genomics analysis of Aphanomyces spp. identifies a new class of oomycete effector associated with host adaptation.</title>
        <authorList>
            <person name="Gaulin E."/>
        </authorList>
    </citation>
    <scope>NUCLEOTIDE SEQUENCE [LARGE SCALE GENOMIC DNA]</scope>
    <source>
        <strain evidence="8 9">ATCC 201684</strain>
    </source>
</reference>
<evidence type="ECO:0000256" key="3">
    <source>
        <dbReference type="ARBA" id="ARBA00022964"/>
    </source>
</evidence>
<evidence type="ECO:0000256" key="4">
    <source>
        <dbReference type="ARBA" id="ARBA00023002"/>
    </source>
</evidence>
<evidence type="ECO:0000256" key="1">
    <source>
        <dbReference type="ARBA" id="ARBA00001961"/>
    </source>
</evidence>
<dbReference type="GO" id="GO:0031418">
    <property type="term" value="F:L-ascorbic acid binding"/>
    <property type="evidence" value="ECO:0007669"/>
    <property type="project" value="InterPro"/>
</dbReference>
<dbReference type="PANTHER" id="PTHR10869:SF226">
    <property type="entry name" value="PROLYL 4-HYDROXYLASE ALPHA SUBUNIT DOMAIN-CONTAINING PROTEIN"/>
    <property type="match status" value="1"/>
</dbReference>
<feature type="domain" description="Prolyl 4-hydroxylase alpha subunit" evidence="7">
    <location>
        <begin position="218"/>
        <end position="666"/>
    </location>
</feature>
<dbReference type="InterPro" id="IPR045054">
    <property type="entry name" value="P4HA-like"/>
</dbReference>
<dbReference type="GO" id="GO:0005506">
    <property type="term" value="F:iron ion binding"/>
    <property type="evidence" value="ECO:0007669"/>
    <property type="project" value="InterPro"/>
</dbReference>
<keyword evidence="5" id="KW-0408">Iron</keyword>
<evidence type="ECO:0000313" key="9">
    <source>
        <dbReference type="Proteomes" id="UP000481153"/>
    </source>
</evidence>
<dbReference type="PANTHER" id="PTHR10869">
    <property type="entry name" value="PROLYL 4-HYDROXYLASE ALPHA SUBUNIT"/>
    <property type="match status" value="1"/>
</dbReference>
<dbReference type="InterPro" id="IPR006620">
    <property type="entry name" value="Pro_4_hyd_alph"/>
</dbReference>
<proteinExistence type="predicted"/>
<keyword evidence="6" id="KW-1133">Transmembrane helix</keyword>
<keyword evidence="9" id="KW-1185">Reference proteome</keyword>
<evidence type="ECO:0000256" key="5">
    <source>
        <dbReference type="ARBA" id="ARBA00023004"/>
    </source>
</evidence>
<dbReference type="VEuPathDB" id="FungiDB:AeMF1_001850"/>
<comment type="caution">
    <text evidence="8">The sequence shown here is derived from an EMBL/GenBank/DDBJ whole genome shotgun (WGS) entry which is preliminary data.</text>
</comment>
<evidence type="ECO:0000256" key="2">
    <source>
        <dbReference type="ARBA" id="ARBA00022723"/>
    </source>
</evidence>
<feature type="transmembrane region" description="Helical" evidence="6">
    <location>
        <begin position="21"/>
        <end position="38"/>
    </location>
</feature>
<keyword evidence="4" id="KW-0560">Oxidoreductase</keyword>
<comment type="cofactor">
    <cofactor evidence="1">
        <name>L-ascorbate</name>
        <dbReference type="ChEBI" id="CHEBI:38290"/>
    </cofactor>
</comment>
<dbReference type="Gene3D" id="2.60.120.620">
    <property type="entry name" value="q2cbj1_9rhob like domain"/>
    <property type="match status" value="2"/>
</dbReference>